<keyword evidence="3 5" id="KW-0863">Zinc-finger</keyword>
<evidence type="ECO:0000256" key="6">
    <source>
        <dbReference type="SAM" id="MobiDB-lite"/>
    </source>
</evidence>
<feature type="domain" description="C2H2-type" evidence="7">
    <location>
        <begin position="1356"/>
        <end position="1378"/>
    </location>
</feature>
<keyword evidence="2" id="KW-0677">Repeat</keyword>
<feature type="domain" description="C2H2-type" evidence="7">
    <location>
        <begin position="650"/>
        <end position="677"/>
    </location>
</feature>
<accession>A0A6F9DX70</accession>
<feature type="region of interest" description="Disordered" evidence="6">
    <location>
        <begin position="1125"/>
        <end position="1158"/>
    </location>
</feature>
<evidence type="ECO:0000256" key="3">
    <source>
        <dbReference type="ARBA" id="ARBA00022771"/>
    </source>
</evidence>
<evidence type="ECO:0000256" key="2">
    <source>
        <dbReference type="ARBA" id="ARBA00022737"/>
    </source>
</evidence>
<dbReference type="PANTHER" id="PTHR24379:SF121">
    <property type="entry name" value="C2H2-TYPE DOMAIN-CONTAINING PROTEIN"/>
    <property type="match status" value="1"/>
</dbReference>
<feature type="compositionally biased region" description="Basic residues" evidence="6">
    <location>
        <begin position="1144"/>
        <end position="1155"/>
    </location>
</feature>
<evidence type="ECO:0000256" key="5">
    <source>
        <dbReference type="PROSITE-ProRule" id="PRU00042"/>
    </source>
</evidence>
<feature type="domain" description="C2H2-type" evidence="7">
    <location>
        <begin position="862"/>
        <end position="890"/>
    </location>
</feature>
<evidence type="ECO:0000313" key="8">
    <source>
        <dbReference type="EMBL" id="CAB3268044.1"/>
    </source>
</evidence>
<feature type="domain" description="C2H2-type" evidence="7">
    <location>
        <begin position="311"/>
        <end position="339"/>
    </location>
</feature>
<feature type="domain" description="C2H2-type" evidence="7">
    <location>
        <begin position="437"/>
        <end position="465"/>
    </location>
</feature>
<name>A0A6F9DX70_9ASCI</name>
<dbReference type="GO" id="GO:0008270">
    <property type="term" value="F:zinc ion binding"/>
    <property type="evidence" value="ECO:0007669"/>
    <property type="project" value="UniProtKB-KW"/>
</dbReference>
<feature type="compositionally biased region" description="Acidic residues" evidence="6">
    <location>
        <begin position="1125"/>
        <end position="1135"/>
    </location>
</feature>
<organism evidence="8">
    <name type="scientific">Phallusia mammillata</name>
    <dbReference type="NCBI Taxonomy" id="59560"/>
    <lineage>
        <taxon>Eukaryota</taxon>
        <taxon>Metazoa</taxon>
        <taxon>Chordata</taxon>
        <taxon>Tunicata</taxon>
        <taxon>Ascidiacea</taxon>
        <taxon>Phlebobranchia</taxon>
        <taxon>Ascidiidae</taxon>
        <taxon>Phallusia</taxon>
    </lineage>
</organism>
<proteinExistence type="evidence at transcript level"/>
<gene>
    <name evidence="8" type="primary">Znf846</name>
</gene>
<reference evidence="8" key="1">
    <citation type="submission" date="2020-04" db="EMBL/GenBank/DDBJ databases">
        <authorList>
            <person name="Neveu A P."/>
        </authorList>
    </citation>
    <scope>NUCLEOTIDE SEQUENCE</scope>
    <source>
        <tissue evidence="8">Whole embryo</tissue>
    </source>
</reference>
<feature type="region of interest" description="Disordered" evidence="6">
    <location>
        <begin position="737"/>
        <end position="758"/>
    </location>
</feature>
<keyword evidence="1" id="KW-0479">Metal-binding</keyword>
<keyword evidence="4" id="KW-0862">Zinc</keyword>
<sequence>MNGISHNHSKGIFERLYSENGFEEMYMDTEEQPSIPMFEDIHQLILKASQKLADFEKPDTSPEEQTLKPSSPVEDGLDQPMSLNYDNGDDISDSGTEYLNDESAMSETEEEDRPENNAEFPPDTDDLISDFNQVEDEFVDDNVHGIPRRRFSFTHYVMLKRNGKYHCSECVFKTSMYKRFYSHFSKFHKKVAREAYLIVNGKVTKDLRKPTGELTYMYRCSMCKFITMSFRGFKIHATSRHTNHDHKNIIRYLPVNHPKAHGYYQSYLNSLQHTTQIKNVVGQFKPYFSCTQTENCVSYSSIIEAAQSHYIKCMRCSETFLYPSLLEKHYDEVHSTCGPCRDKLSKLFHCEKCRYRSESYRMLHKHFVDSHAFLVTEASKYLSDSDDSWDGNTPVELADENAMDQTTHTPEKSCTPEKTGPTIQAAKSPLVKSECLLKCDKCNFRTPKISFLLNHYRSSHVRNYPDFVENRIVDEFKQNVVLVEIPRKEIRKDWVNGWINSECTSLIHEPLYVCMVCNYHSTVFNTVVTHYNNHPRRTFSKRAIGVIENEAAEKQNEKKPYISLHRELFKCTYCGFSACFFQTMFNHYQAMHNDKVSAKTDFDKLIQSSVTNWCFKCTKNYDDTNDLINHIGTEHTKAVINFSKLPDNSYKCNFCKKVFAKLSDLAQDLQEHESDYNSLYEKNYVVAFCCSKCRRVFKGKRFMRHHYTRMHTEWTNDSFALEDIPDRFFVKPADDFEDDSVKKSSSTEDASEDGDADTSATLDLKMGEFVRLVKNHYVCKRCDWSTMNTISMRIHIKQVHQRYIDSTPVILNTNEMETEEEDDAKSVVRITVSSCSHVKWMTKGPSVFEKHVRMRHNTLNPYDCPYCKKSFVCQVILLMHTRKKHKNRPVPKIECKTDENREVSHSCTNRNIKKRSPLVYKRHVAEYHRTNPPFYCPKCDKAFICNKIFIKHLKKHHNIQEDGLKNQDSFGSKSGPIAVGSYKSQVHLKKKGIAKDYSHPKSVKVDKHWKCLYCNSQHHNYILLRKHTIKVHPSKQLFRCKWCDFICKTRPRHSAHVKIHYRFISARMKELRMIFKNKKINGLRSKTEKTRTVAMRLETPEISDTDEMGVTGLGDDHMMEETNLETDLNEEDESEQYLPPPVSRKARKSTKHHSPRVKDQLKLYPKVSPDAKLIDGFHLLEDGRILCKYCNYVSIDRSRMMIHLRACHSTFSGFSCQLCSFSSEEFKEIRKHLVDYHKMEKNHHLAIDFSVNISKDERERLSKLKKSNGLSRHTRRLDFEPQPSLPIISTERPSKRRKDDVQITEIDFFSETSSVRRLETSDDIMEIPTVEPERIATRGTTGIRNNGKTAEEISRFKCKYCGTELSSTYEMEYHMRRHELGAVEAQNFNEDPLLLSKLCTFNS</sequence>
<evidence type="ECO:0000256" key="1">
    <source>
        <dbReference type="ARBA" id="ARBA00022723"/>
    </source>
</evidence>
<feature type="compositionally biased region" description="Basic and acidic residues" evidence="6">
    <location>
        <begin position="737"/>
        <end position="746"/>
    </location>
</feature>
<dbReference type="EMBL" id="LR792182">
    <property type="protein sequence ID" value="CAB3268044.1"/>
    <property type="molecule type" value="mRNA"/>
</dbReference>
<feature type="domain" description="C2H2-type" evidence="7">
    <location>
        <begin position="688"/>
        <end position="712"/>
    </location>
</feature>
<feature type="region of interest" description="Disordered" evidence="6">
    <location>
        <begin position="55"/>
        <end position="126"/>
    </location>
</feature>
<feature type="domain" description="C2H2-type" evidence="7">
    <location>
        <begin position="934"/>
        <end position="961"/>
    </location>
</feature>
<dbReference type="InterPro" id="IPR013087">
    <property type="entry name" value="Znf_C2H2_type"/>
</dbReference>
<evidence type="ECO:0000259" key="7">
    <source>
        <dbReference type="PROSITE" id="PS50157"/>
    </source>
</evidence>
<dbReference type="PROSITE" id="PS00028">
    <property type="entry name" value="ZINC_FINGER_C2H2_1"/>
    <property type="match status" value="6"/>
</dbReference>
<dbReference type="SMART" id="SM00355">
    <property type="entry name" value="ZnF_C2H2"/>
    <property type="match status" value="18"/>
</dbReference>
<dbReference type="PANTHER" id="PTHR24379">
    <property type="entry name" value="KRAB AND ZINC FINGER DOMAIN-CONTAINING"/>
    <property type="match status" value="1"/>
</dbReference>
<protein>
    <submittedName>
        <fullName evidence="8">Uncharacterized protein zf(C2h2)-96</fullName>
    </submittedName>
</protein>
<dbReference type="Gene3D" id="3.30.160.60">
    <property type="entry name" value="Classic Zinc Finger"/>
    <property type="match status" value="3"/>
</dbReference>
<dbReference type="PROSITE" id="PS50157">
    <property type="entry name" value="ZINC_FINGER_C2H2_2"/>
    <property type="match status" value="7"/>
</dbReference>
<evidence type="ECO:0000256" key="4">
    <source>
        <dbReference type="ARBA" id="ARBA00022833"/>
    </source>
</evidence>
<feature type="region of interest" description="Disordered" evidence="6">
    <location>
        <begin position="400"/>
        <end position="422"/>
    </location>
</feature>